<accession>A0A345XJB9</accession>
<dbReference type="Proteomes" id="UP000254425">
    <property type="component" value="Chromosome"/>
</dbReference>
<evidence type="ECO:0000313" key="4">
    <source>
        <dbReference type="Proteomes" id="UP000254425"/>
    </source>
</evidence>
<evidence type="ECO:0000256" key="1">
    <source>
        <dbReference type="SAM" id="MobiDB-lite"/>
    </source>
</evidence>
<name>A0A345XJB9_9ACTN</name>
<evidence type="ECO:0000313" key="3">
    <source>
        <dbReference type="EMBL" id="AXK31735.1"/>
    </source>
</evidence>
<dbReference type="PROSITE" id="PS51257">
    <property type="entry name" value="PROKAR_LIPOPROTEIN"/>
    <property type="match status" value="1"/>
</dbReference>
<feature type="signal peptide" evidence="2">
    <location>
        <begin position="1"/>
        <end position="23"/>
    </location>
</feature>
<dbReference type="KEGG" id="sarm:DVA86_02790"/>
<evidence type="ECO:0008006" key="5">
    <source>
        <dbReference type="Google" id="ProtNLM"/>
    </source>
</evidence>
<reference evidence="3 4" key="1">
    <citation type="submission" date="2018-07" db="EMBL/GenBank/DDBJ databases">
        <title>Draft genome of the type strain Streptomyces armeniacus ATCC 15676.</title>
        <authorList>
            <person name="Labana P."/>
            <person name="Gosse J.T."/>
            <person name="Boddy C.N."/>
        </authorList>
    </citation>
    <scope>NUCLEOTIDE SEQUENCE [LARGE SCALE GENOMIC DNA]</scope>
    <source>
        <strain evidence="3 4">ATCC 15676</strain>
    </source>
</reference>
<dbReference type="AlphaFoldDB" id="A0A345XJB9"/>
<feature type="chain" id="PRO_5038676622" description="Lipoprotein" evidence="2">
    <location>
        <begin position="24"/>
        <end position="221"/>
    </location>
</feature>
<keyword evidence="2" id="KW-0732">Signal</keyword>
<protein>
    <recommendedName>
        <fullName evidence="5">Lipoprotein</fullName>
    </recommendedName>
</protein>
<dbReference type="EMBL" id="CP031320">
    <property type="protein sequence ID" value="AXK31735.1"/>
    <property type="molecule type" value="Genomic_DNA"/>
</dbReference>
<feature type="compositionally biased region" description="Gly residues" evidence="1">
    <location>
        <begin position="110"/>
        <end position="133"/>
    </location>
</feature>
<keyword evidence="4" id="KW-1185">Reference proteome</keyword>
<sequence length="221" mass="21455">MRKTTSIAAVAAAVLALTLTGCGEDDDKGSGAPEKSAQAGGSQDGGTESAGPGGESDAPSSTPSPRASDKADKAGEADKADEAGQAREKNQADGGDDAKAPRPSRTSGDGSSGSSGSSGSGGSGGTGGGGGDRGPVNVQGKWYVPIRLDGKLVVMTVNGTSFSITNGGKSCNGTISAGMAVRADCGSVNNGTASVGDGGETLTFNWQNGRPDKFVRTPPSA</sequence>
<evidence type="ECO:0000256" key="2">
    <source>
        <dbReference type="SAM" id="SignalP"/>
    </source>
</evidence>
<gene>
    <name evidence="3" type="ORF">DVA86_02790</name>
</gene>
<organism evidence="3 4">
    <name type="scientific">Streptomyces armeniacus</name>
    <dbReference type="NCBI Taxonomy" id="83291"/>
    <lineage>
        <taxon>Bacteria</taxon>
        <taxon>Bacillati</taxon>
        <taxon>Actinomycetota</taxon>
        <taxon>Actinomycetes</taxon>
        <taxon>Kitasatosporales</taxon>
        <taxon>Streptomycetaceae</taxon>
        <taxon>Streptomyces</taxon>
    </lineage>
</organism>
<feature type="compositionally biased region" description="Basic and acidic residues" evidence="1">
    <location>
        <begin position="67"/>
        <end position="100"/>
    </location>
</feature>
<feature type="region of interest" description="Disordered" evidence="1">
    <location>
        <begin position="21"/>
        <end position="136"/>
    </location>
</feature>
<proteinExistence type="predicted"/>